<evidence type="ECO:0000313" key="1">
    <source>
        <dbReference type="EMBL" id="MFK7642279.1"/>
    </source>
</evidence>
<dbReference type="EMBL" id="JBJGEB010000006">
    <property type="protein sequence ID" value="MFK7642279.1"/>
    <property type="molecule type" value="Genomic_DNA"/>
</dbReference>
<accession>A0ABW8Q407</accession>
<protein>
    <recommendedName>
        <fullName evidence="3">Bacteriocin</fullName>
    </recommendedName>
</protein>
<keyword evidence="2" id="KW-1185">Reference proteome</keyword>
<organism evidence="1 2">
    <name type="scientific">Neisseria oralis</name>
    <dbReference type="NCBI Taxonomy" id="1107316"/>
    <lineage>
        <taxon>Bacteria</taxon>
        <taxon>Pseudomonadati</taxon>
        <taxon>Pseudomonadota</taxon>
        <taxon>Betaproteobacteria</taxon>
        <taxon>Neisseriales</taxon>
        <taxon>Neisseriaceae</taxon>
        <taxon>Neisseria</taxon>
    </lineage>
</organism>
<name>A0ABW8Q407_9NEIS</name>
<gene>
    <name evidence="1" type="ORF">ACI43T_07170</name>
</gene>
<comment type="caution">
    <text evidence="1">The sequence shown here is derived from an EMBL/GenBank/DDBJ whole genome shotgun (WGS) entry which is preliminary data.</text>
</comment>
<dbReference type="Proteomes" id="UP001621964">
    <property type="component" value="Unassembled WGS sequence"/>
</dbReference>
<dbReference type="RefSeq" id="WP_405386169.1">
    <property type="nucleotide sequence ID" value="NZ_JBJGEB010000006.1"/>
</dbReference>
<sequence>MKELNQFELKQVAGGNGIAEDIGWALGRGSRWLWNQTWFRGLAGAGSAGVL</sequence>
<evidence type="ECO:0008006" key="3">
    <source>
        <dbReference type="Google" id="ProtNLM"/>
    </source>
</evidence>
<evidence type="ECO:0000313" key="2">
    <source>
        <dbReference type="Proteomes" id="UP001621964"/>
    </source>
</evidence>
<proteinExistence type="predicted"/>
<reference evidence="1 2" key="1">
    <citation type="submission" date="2024-11" db="EMBL/GenBank/DDBJ databases">
        <authorList>
            <person name="Mikucki A.G."/>
            <person name="Kahler C.M."/>
        </authorList>
    </citation>
    <scope>NUCLEOTIDE SEQUENCE [LARGE SCALE GENOMIC DNA]</scope>
    <source>
        <strain evidence="1 2">EXNM717</strain>
    </source>
</reference>